<accession>A0AAV6UWN4</accession>
<gene>
    <name evidence="2" type="ORF">JTE90_021239</name>
</gene>
<evidence type="ECO:0000256" key="1">
    <source>
        <dbReference type="SAM" id="MobiDB-lite"/>
    </source>
</evidence>
<keyword evidence="3" id="KW-1185">Reference proteome</keyword>
<protein>
    <submittedName>
        <fullName evidence="2">Uncharacterized protein</fullName>
    </submittedName>
</protein>
<name>A0AAV6UWN4_9ARAC</name>
<sequence>MPFAASGWGGSNRTECSGRMGGYPLKTEGGPRAVATSEMAARKFPLLLLAACLLVNTAQARQQKDKKDIKQGDDNFTYRILPLLLRTLLRPIF</sequence>
<feature type="region of interest" description="Disordered" evidence="1">
    <location>
        <begin position="1"/>
        <end position="27"/>
    </location>
</feature>
<dbReference type="AlphaFoldDB" id="A0AAV6UWN4"/>
<proteinExistence type="predicted"/>
<reference evidence="2 3" key="1">
    <citation type="journal article" date="2022" name="Nat. Ecol. Evol.">
        <title>A masculinizing supergene underlies an exaggerated male reproductive morph in a spider.</title>
        <authorList>
            <person name="Hendrickx F."/>
            <person name="De Corte Z."/>
            <person name="Sonet G."/>
            <person name="Van Belleghem S.M."/>
            <person name="Kostlbacher S."/>
            <person name="Vangestel C."/>
        </authorList>
    </citation>
    <scope>NUCLEOTIDE SEQUENCE [LARGE SCALE GENOMIC DNA]</scope>
    <source>
        <strain evidence="2">W744_W776</strain>
    </source>
</reference>
<comment type="caution">
    <text evidence="2">The sequence shown here is derived from an EMBL/GenBank/DDBJ whole genome shotgun (WGS) entry which is preliminary data.</text>
</comment>
<evidence type="ECO:0000313" key="2">
    <source>
        <dbReference type="EMBL" id="KAG8188218.1"/>
    </source>
</evidence>
<organism evidence="2 3">
    <name type="scientific">Oedothorax gibbosus</name>
    <dbReference type="NCBI Taxonomy" id="931172"/>
    <lineage>
        <taxon>Eukaryota</taxon>
        <taxon>Metazoa</taxon>
        <taxon>Ecdysozoa</taxon>
        <taxon>Arthropoda</taxon>
        <taxon>Chelicerata</taxon>
        <taxon>Arachnida</taxon>
        <taxon>Araneae</taxon>
        <taxon>Araneomorphae</taxon>
        <taxon>Entelegynae</taxon>
        <taxon>Araneoidea</taxon>
        <taxon>Linyphiidae</taxon>
        <taxon>Erigoninae</taxon>
        <taxon>Oedothorax</taxon>
    </lineage>
</organism>
<evidence type="ECO:0000313" key="3">
    <source>
        <dbReference type="Proteomes" id="UP000827092"/>
    </source>
</evidence>
<dbReference type="EMBL" id="JAFNEN010000246">
    <property type="protein sequence ID" value="KAG8188218.1"/>
    <property type="molecule type" value="Genomic_DNA"/>
</dbReference>
<dbReference type="Proteomes" id="UP000827092">
    <property type="component" value="Unassembled WGS sequence"/>
</dbReference>